<comment type="caution">
    <text evidence="1">The sequence shown here is derived from an EMBL/GenBank/DDBJ whole genome shotgun (WGS) entry which is preliminary data.</text>
</comment>
<dbReference type="OrthoDB" id="6247875at2759"/>
<dbReference type="Proteomes" id="UP000247702">
    <property type="component" value="Unassembled WGS sequence"/>
</dbReference>
<evidence type="ECO:0000313" key="2">
    <source>
        <dbReference type="EMBL" id="GES82355.1"/>
    </source>
</evidence>
<evidence type="ECO:0000313" key="1">
    <source>
        <dbReference type="EMBL" id="GBC09227.1"/>
    </source>
</evidence>
<dbReference type="SUPFAM" id="SSF47095">
    <property type="entry name" value="HMG-box"/>
    <property type="match status" value="1"/>
</dbReference>
<sequence>MAENKFSIEFLAVSLIERINRKNIFPPLFNDPESFVPPPGSRSRRSPNSFLICRKNVHKEAKRRGSQNMRVISKAASILWNSASIEEKKAYKAIAERVYEIHLLRNSIFFKKHPRKKSSKFSSFSHQNPNPPLPLLSNTPETFPNITFSDSRLNLISNIDAYFNNDNQMVLFDYNDPDEQDYCLPYNGYNYLY</sequence>
<proteinExistence type="predicted"/>
<dbReference type="Gene3D" id="1.10.30.10">
    <property type="entry name" value="High mobility group box domain"/>
    <property type="match status" value="1"/>
</dbReference>
<organism evidence="1 3">
    <name type="scientific">Rhizophagus clarus</name>
    <dbReference type="NCBI Taxonomy" id="94130"/>
    <lineage>
        <taxon>Eukaryota</taxon>
        <taxon>Fungi</taxon>
        <taxon>Fungi incertae sedis</taxon>
        <taxon>Mucoromycota</taxon>
        <taxon>Glomeromycotina</taxon>
        <taxon>Glomeromycetes</taxon>
        <taxon>Glomerales</taxon>
        <taxon>Glomeraceae</taxon>
        <taxon>Rhizophagus</taxon>
    </lineage>
</organism>
<keyword evidence="3" id="KW-1185">Reference proteome</keyword>
<dbReference type="EMBL" id="BEXD01004281">
    <property type="protein sequence ID" value="GBC09227.1"/>
    <property type="molecule type" value="Genomic_DNA"/>
</dbReference>
<accession>A0A2Z6SNS5</accession>
<protein>
    <submittedName>
        <fullName evidence="1">Uncharacterized protein</fullName>
    </submittedName>
</protein>
<reference evidence="1 3" key="1">
    <citation type="submission" date="2017-11" db="EMBL/GenBank/DDBJ databases">
        <title>The genome of Rhizophagus clarus HR1 reveals common genetic basis of auxotrophy among arbuscular mycorrhizal fungi.</title>
        <authorList>
            <person name="Kobayashi Y."/>
        </authorList>
    </citation>
    <scope>NUCLEOTIDE SEQUENCE [LARGE SCALE GENOMIC DNA]</scope>
    <source>
        <strain evidence="1 3">HR1</strain>
    </source>
</reference>
<dbReference type="InterPro" id="IPR036910">
    <property type="entry name" value="HMG_box_dom_sf"/>
</dbReference>
<dbReference type="Proteomes" id="UP000615446">
    <property type="component" value="Unassembled WGS sequence"/>
</dbReference>
<dbReference type="EMBL" id="BLAL01000060">
    <property type="protein sequence ID" value="GES82355.1"/>
    <property type="molecule type" value="Genomic_DNA"/>
</dbReference>
<name>A0A2Z6SNS5_9GLOM</name>
<evidence type="ECO:0000313" key="3">
    <source>
        <dbReference type="Proteomes" id="UP000247702"/>
    </source>
</evidence>
<gene>
    <name evidence="2" type="ORF">RCL2_000956600</name>
    <name evidence="1" type="ORF">RclHR1_00870018</name>
</gene>
<reference evidence="2" key="2">
    <citation type="submission" date="2019-10" db="EMBL/GenBank/DDBJ databases">
        <title>Conservation and host-specific expression of non-tandemly repeated heterogenous ribosome RNA gene in arbuscular mycorrhizal fungi.</title>
        <authorList>
            <person name="Maeda T."/>
            <person name="Kobayashi Y."/>
            <person name="Nakagawa T."/>
            <person name="Ezawa T."/>
            <person name="Yamaguchi K."/>
            <person name="Bino T."/>
            <person name="Nishimoto Y."/>
            <person name="Shigenobu S."/>
            <person name="Kawaguchi M."/>
        </authorList>
    </citation>
    <scope>NUCLEOTIDE SEQUENCE</scope>
    <source>
        <strain evidence="2">HR1</strain>
    </source>
</reference>
<dbReference type="AlphaFoldDB" id="A0A2Z6SNS5"/>